<dbReference type="Gene3D" id="3.40.50.150">
    <property type="entry name" value="Vaccinia Virus protein VP39"/>
    <property type="match status" value="1"/>
</dbReference>
<comment type="caution">
    <text evidence="3">The sequence shown here is derived from an EMBL/GenBank/DDBJ whole genome shotgun (WGS) entry which is preliminary data.</text>
</comment>
<keyword evidence="4" id="KW-1185">Reference proteome</keyword>
<reference evidence="3 4" key="1">
    <citation type="submission" date="2024-02" db="EMBL/GenBank/DDBJ databases">
        <title>De novo assembly and annotation of 12 fungi associated with fruit tree decline syndrome in Ontario, Canada.</title>
        <authorList>
            <person name="Sulman M."/>
            <person name="Ellouze W."/>
            <person name="Ilyukhin E."/>
        </authorList>
    </citation>
    <scope>NUCLEOTIDE SEQUENCE [LARGE SCALE GENOMIC DNA]</scope>
    <source>
        <strain evidence="3 4">M11/M66-122</strain>
    </source>
</reference>
<dbReference type="Proteomes" id="UP001320420">
    <property type="component" value="Unassembled WGS sequence"/>
</dbReference>
<dbReference type="Pfam" id="PF13489">
    <property type="entry name" value="Methyltransf_23"/>
    <property type="match status" value="1"/>
</dbReference>
<sequence length="537" mass="59303">MPSQSPPSTDLSQYADSTTPSDHSELPIHALDHAAPESLPSLDRDLSTDIASDYLSTADASLVLGADVDDDDSLGEPDINLDVAHVDSASASVYATSRYPSVPEAYQTEVIQADNATIRYCGSYFMPNDDDEQIRLHLQHQVFLRTFDGNLTSVRLEDPTHILDIGTGVGDWAMGMASRYPDCDVVGTDISNIFAREAPINCNWEIDDAELEWHRPADYYDLIHFRAMAGAFKDWNYIYQSAFTSLKPGGWIEILDFHDHRGEGQFYSFFDPDSIILKLDRDFREASIMSGRPRNMEHLEPRMLVNLGYTDVQCTEHAIPFKTEDGELGKLWLVTVLEALEANGIRLLTKYKGWDPEDVRRGCWQIGQEMLRLARSSKKGKDFVMKIRILKGRKPGDYAHWSTIPASETSSVAGDTADYPDDESVTDAESGYVSIERSASHLEANTSAMASPLHAPSPHDSSYALSCSDVVSGRGDQPSHNGDELQTSSNHPQELDAQTTNGVEADTPQDQDSTTSNPIVIEALTSAENSATNEHSS</sequence>
<feature type="region of interest" description="Disordered" evidence="2">
    <location>
        <begin position="1"/>
        <end position="40"/>
    </location>
</feature>
<feature type="compositionally biased region" description="Polar residues" evidence="2">
    <location>
        <begin position="478"/>
        <end position="518"/>
    </location>
</feature>
<dbReference type="AlphaFoldDB" id="A0AAN9YP43"/>
<accession>A0AAN9YP43</accession>
<protein>
    <submittedName>
        <fullName evidence="3">Tethering complex subunit</fullName>
    </submittedName>
</protein>
<evidence type="ECO:0000256" key="2">
    <source>
        <dbReference type="SAM" id="MobiDB-lite"/>
    </source>
</evidence>
<feature type="compositionally biased region" description="Polar residues" evidence="2">
    <location>
        <begin position="526"/>
        <end position="537"/>
    </location>
</feature>
<evidence type="ECO:0000313" key="3">
    <source>
        <dbReference type="EMBL" id="KAK7749240.1"/>
    </source>
</evidence>
<dbReference type="PANTHER" id="PTHR43591:SF105">
    <property type="entry name" value="METHYLTRANSFERASE DOMAIN-CONTAINING PROTEIN-RELATED"/>
    <property type="match status" value="1"/>
</dbReference>
<dbReference type="EMBL" id="JAKJXP020000076">
    <property type="protein sequence ID" value="KAK7749240.1"/>
    <property type="molecule type" value="Genomic_DNA"/>
</dbReference>
<evidence type="ECO:0000313" key="4">
    <source>
        <dbReference type="Proteomes" id="UP001320420"/>
    </source>
</evidence>
<dbReference type="CDD" id="cd02440">
    <property type="entry name" value="AdoMet_MTases"/>
    <property type="match status" value="1"/>
</dbReference>
<dbReference type="InterPro" id="IPR029063">
    <property type="entry name" value="SAM-dependent_MTases_sf"/>
</dbReference>
<organism evidence="3 4">
    <name type="scientific">Diatrype stigma</name>
    <dbReference type="NCBI Taxonomy" id="117547"/>
    <lineage>
        <taxon>Eukaryota</taxon>
        <taxon>Fungi</taxon>
        <taxon>Dikarya</taxon>
        <taxon>Ascomycota</taxon>
        <taxon>Pezizomycotina</taxon>
        <taxon>Sordariomycetes</taxon>
        <taxon>Xylariomycetidae</taxon>
        <taxon>Xylariales</taxon>
        <taxon>Diatrypaceae</taxon>
        <taxon>Diatrype</taxon>
    </lineage>
</organism>
<feature type="compositionally biased region" description="Basic and acidic residues" evidence="2">
    <location>
        <begin position="22"/>
        <end position="35"/>
    </location>
</feature>
<gene>
    <name evidence="3" type="primary">PEP3_2</name>
    <name evidence="3" type="ORF">SLS62_008319</name>
</gene>
<proteinExistence type="inferred from homology"/>
<dbReference type="PANTHER" id="PTHR43591">
    <property type="entry name" value="METHYLTRANSFERASE"/>
    <property type="match status" value="1"/>
</dbReference>
<name>A0AAN9YP43_9PEZI</name>
<dbReference type="SUPFAM" id="SSF53335">
    <property type="entry name" value="S-adenosyl-L-methionine-dependent methyltransferases"/>
    <property type="match status" value="1"/>
</dbReference>
<dbReference type="GO" id="GO:0008168">
    <property type="term" value="F:methyltransferase activity"/>
    <property type="evidence" value="ECO:0007669"/>
    <property type="project" value="TreeGrafter"/>
</dbReference>
<feature type="compositionally biased region" description="Polar residues" evidence="2">
    <location>
        <begin position="1"/>
        <end position="21"/>
    </location>
</feature>
<feature type="region of interest" description="Disordered" evidence="2">
    <location>
        <begin position="446"/>
        <end position="537"/>
    </location>
</feature>
<evidence type="ECO:0000256" key="1">
    <source>
        <dbReference type="ARBA" id="ARBA00038158"/>
    </source>
</evidence>
<comment type="similarity">
    <text evidence="1">Belongs to the methyltransferase superfamily. LaeA methyltransferase family.</text>
</comment>